<proteinExistence type="predicted"/>
<dbReference type="AlphaFoldDB" id="A0A1F5EKC4"/>
<dbReference type="InterPro" id="IPR026363">
    <property type="entry name" value="CxxC-x17-CxxC_dom"/>
</dbReference>
<dbReference type="Pfam" id="PF23477">
    <property type="entry name" value="zf_Tbcl_2"/>
    <property type="match status" value="1"/>
</dbReference>
<reference evidence="3 4" key="1">
    <citation type="journal article" date="2016" name="Nat. Commun.">
        <title>Thousands of microbial genomes shed light on interconnected biogeochemical processes in an aquifer system.</title>
        <authorList>
            <person name="Anantharaman K."/>
            <person name="Brown C.T."/>
            <person name="Hug L.A."/>
            <person name="Sharon I."/>
            <person name="Castelle C.J."/>
            <person name="Probst A.J."/>
            <person name="Thomas B.C."/>
            <person name="Singh A."/>
            <person name="Wilkins M.J."/>
            <person name="Karaoz U."/>
            <person name="Brodie E.L."/>
            <person name="Williams K.H."/>
            <person name="Hubbard S.S."/>
            <person name="Banfield J.F."/>
        </authorList>
    </citation>
    <scope>NUCLEOTIDE SEQUENCE [LARGE SCALE GENOMIC DNA]</scope>
</reference>
<dbReference type="Pfam" id="PF13451">
    <property type="entry name" value="zf_Tbcl"/>
    <property type="match status" value="1"/>
</dbReference>
<evidence type="ECO:0000259" key="2">
    <source>
        <dbReference type="Pfam" id="PF23477"/>
    </source>
</evidence>
<dbReference type="EMBL" id="MEZV01000008">
    <property type="protein sequence ID" value="OGD67835.1"/>
    <property type="molecule type" value="Genomic_DNA"/>
</dbReference>
<dbReference type="NCBIfam" id="TIGR04272">
    <property type="entry name" value="cxxc_cxxc_Mbark"/>
    <property type="match status" value="1"/>
</dbReference>
<evidence type="ECO:0000259" key="1">
    <source>
        <dbReference type="Pfam" id="PF13451"/>
    </source>
</evidence>
<name>A0A1F5EKC4_9BACT</name>
<accession>A0A1F5EKC4</accession>
<dbReference type="InterPro" id="IPR025306">
    <property type="entry name" value="Zn-bnd_dom_prob"/>
</dbReference>
<comment type="caution">
    <text evidence="3">The sequence shown here is derived from an EMBL/GenBank/DDBJ whole genome shotgun (WGS) entry which is preliminary data.</text>
</comment>
<evidence type="ECO:0000313" key="3">
    <source>
        <dbReference type="EMBL" id="OGD67835.1"/>
    </source>
</evidence>
<protein>
    <submittedName>
        <fullName evidence="3">Zinc-binding protein</fullName>
    </submittedName>
</protein>
<dbReference type="Proteomes" id="UP000176451">
    <property type="component" value="Unassembled WGS sequence"/>
</dbReference>
<sequence length="95" mass="10866">MYQDKTLKCRDCGQDFTWTAGEQDFFAQKGFDKPPIRCHDCRKKKKSQHQTPQDKPTGELFEITCSSCGKKSEVDFKPRGQDEILCSNCFAAKHG</sequence>
<organism evidence="3 4">
    <name type="scientific">Candidatus Berkelbacteria bacterium RIFCSPHIGHO2_12_FULL_36_9</name>
    <dbReference type="NCBI Taxonomy" id="1797469"/>
    <lineage>
        <taxon>Bacteria</taxon>
        <taxon>Candidatus Berkelbacteria</taxon>
    </lineage>
</organism>
<feature type="domain" description="Probable zinc-binding" evidence="1">
    <location>
        <begin position="3"/>
        <end position="49"/>
    </location>
</feature>
<gene>
    <name evidence="3" type="ORF">A3F08_02835</name>
</gene>
<evidence type="ECO:0000313" key="4">
    <source>
        <dbReference type="Proteomes" id="UP000176451"/>
    </source>
</evidence>
<feature type="domain" description="CxxC-x17-CxxC" evidence="2">
    <location>
        <begin position="59"/>
        <end position="93"/>
    </location>
</feature>